<keyword evidence="5" id="KW-1185">Reference proteome</keyword>
<dbReference type="EMBL" id="CP104694">
    <property type="protein sequence ID" value="UXI70225.1"/>
    <property type="molecule type" value="Genomic_DNA"/>
</dbReference>
<sequence>MRWIRQLMMLLFLFPALVSAQSLQATLNGMNEVPPADLDGSGTAQVTIVGTTINYSISVANITLPPTAQHIHQAAAGVNGPIVVNLPGTWASGSLVGSTTASQPTIDAILANPAGFYVNVHNADFPGGAVRGQLGGVPSGEPVNLPVLQPAVLALMLVSLLLIGLYWVRR</sequence>
<feature type="transmembrane region" description="Helical" evidence="1">
    <location>
        <begin position="147"/>
        <end position="168"/>
    </location>
</feature>
<name>A0ABY6BP96_9GAMM</name>
<evidence type="ECO:0000256" key="1">
    <source>
        <dbReference type="SAM" id="Phobius"/>
    </source>
</evidence>
<evidence type="ECO:0000256" key="2">
    <source>
        <dbReference type="SAM" id="SignalP"/>
    </source>
</evidence>
<proteinExistence type="predicted"/>
<keyword evidence="1" id="KW-0812">Transmembrane</keyword>
<reference evidence="4" key="1">
    <citation type="submission" date="2022-09" db="EMBL/GenBank/DDBJ databases">
        <title>Tahibacter sp. nov., isolated from a fresh water.</title>
        <authorList>
            <person name="Baek J.H."/>
            <person name="Lee J.K."/>
            <person name="Kim J.M."/>
            <person name="Jeon C.O."/>
        </authorList>
    </citation>
    <scope>NUCLEOTIDE SEQUENCE</scope>
    <source>
        <strain evidence="4">W38</strain>
    </source>
</reference>
<accession>A0ABY6BP96</accession>
<feature type="chain" id="PRO_5046015126" evidence="2">
    <location>
        <begin position="21"/>
        <end position="170"/>
    </location>
</feature>
<dbReference type="Proteomes" id="UP001064632">
    <property type="component" value="Chromosome"/>
</dbReference>
<evidence type="ECO:0000259" key="3">
    <source>
        <dbReference type="PROSITE" id="PS50933"/>
    </source>
</evidence>
<evidence type="ECO:0000313" key="4">
    <source>
        <dbReference type="EMBL" id="UXI70225.1"/>
    </source>
</evidence>
<protein>
    <submittedName>
        <fullName evidence="4">CHRD domain-containing protein</fullName>
    </submittedName>
</protein>
<keyword evidence="1" id="KW-0472">Membrane</keyword>
<dbReference type="RefSeq" id="WP_261697176.1">
    <property type="nucleotide sequence ID" value="NZ_CP104694.1"/>
</dbReference>
<keyword evidence="2" id="KW-0732">Signal</keyword>
<dbReference type="InterPro" id="IPR010895">
    <property type="entry name" value="CHRD"/>
</dbReference>
<keyword evidence="1" id="KW-1133">Transmembrane helix</keyword>
<gene>
    <name evidence="4" type="ORF">N4264_11500</name>
</gene>
<evidence type="ECO:0000313" key="5">
    <source>
        <dbReference type="Proteomes" id="UP001064632"/>
    </source>
</evidence>
<dbReference type="PROSITE" id="PS50933">
    <property type="entry name" value="CHRD"/>
    <property type="match status" value="1"/>
</dbReference>
<dbReference type="SMART" id="SM00754">
    <property type="entry name" value="CHRD"/>
    <property type="match status" value="1"/>
</dbReference>
<feature type="signal peptide" evidence="2">
    <location>
        <begin position="1"/>
        <end position="20"/>
    </location>
</feature>
<dbReference type="Pfam" id="PF07452">
    <property type="entry name" value="CHRD"/>
    <property type="match status" value="1"/>
</dbReference>
<organism evidence="4 5">
    <name type="scientific">Tahibacter amnicola</name>
    <dbReference type="NCBI Taxonomy" id="2976241"/>
    <lineage>
        <taxon>Bacteria</taxon>
        <taxon>Pseudomonadati</taxon>
        <taxon>Pseudomonadota</taxon>
        <taxon>Gammaproteobacteria</taxon>
        <taxon>Lysobacterales</taxon>
        <taxon>Rhodanobacteraceae</taxon>
        <taxon>Tahibacter</taxon>
    </lineage>
</organism>
<feature type="domain" description="CHRD" evidence="3">
    <location>
        <begin position="19"/>
        <end position="139"/>
    </location>
</feature>